<keyword evidence="15" id="KW-1278">Translocase</keyword>
<dbReference type="SFLD" id="SFLDF00027">
    <property type="entry name" value="p-type_atpase"/>
    <property type="match status" value="1"/>
</dbReference>
<evidence type="ECO:0000256" key="24">
    <source>
        <dbReference type="SAM" id="MobiDB-lite"/>
    </source>
</evidence>
<comment type="caution">
    <text evidence="26">The sequence shown here is derived from an EMBL/GenBank/DDBJ whole genome shotgun (WGS) entry which is preliminary data.</text>
</comment>
<comment type="similarity">
    <text evidence="2 23">Belongs to the cation transport ATPase (P-type) (TC 3.A.3) family. Type IB subfamily.</text>
</comment>
<dbReference type="NCBIfam" id="TIGR01494">
    <property type="entry name" value="ATPase_P-type"/>
    <property type="match status" value="2"/>
</dbReference>
<evidence type="ECO:0000256" key="22">
    <source>
        <dbReference type="ARBA" id="ARBA00049289"/>
    </source>
</evidence>
<dbReference type="GO" id="GO:0043682">
    <property type="term" value="F:P-type divalent copper transporter activity"/>
    <property type="evidence" value="ECO:0007669"/>
    <property type="project" value="TreeGrafter"/>
</dbReference>
<keyword evidence="17" id="KW-0186">Copper</keyword>
<keyword evidence="11 23" id="KW-0547">Nucleotide-binding</keyword>
<evidence type="ECO:0000256" key="17">
    <source>
        <dbReference type="ARBA" id="ARBA00023008"/>
    </source>
</evidence>
<dbReference type="CDD" id="cd02094">
    <property type="entry name" value="P-type_ATPase_Cu-like"/>
    <property type="match status" value="1"/>
</dbReference>
<evidence type="ECO:0000256" key="16">
    <source>
        <dbReference type="ARBA" id="ARBA00022989"/>
    </source>
</evidence>
<dbReference type="InterPro" id="IPR006122">
    <property type="entry name" value="HMA_Cu_ion-bd"/>
</dbReference>
<dbReference type="FunFam" id="2.70.150.10:FF:000020">
    <property type="entry name" value="Copper-exporting P-type ATPase A"/>
    <property type="match status" value="1"/>
</dbReference>
<evidence type="ECO:0000256" key="18">
    <source>
        <dbReference type="ARBA" id="ARBA00023065"/>
    </source>
</evidence>
<dbReference type="GO" id="GO:0005886">
    <property type="term" value="C:plasma membrane"/>
    <property type="evidence" value="ECO:0007669"/>
    <property type="project" value="UniProtKB-SubCell"/>
</dbReference>
<feature type="transmembrane region" description="Helical" evidence="23">
    <location>
        <begin position="522"/>
        <end position="542"/>
    </location>
</feature>
<dbReference type="InterPro" id="IPR008250">
    <property type="entry name" value="ATPase_P-typ_transduc_dom_A_sf"/>
</dbReference>
<dbReference type="SFLD" id="SFLDS00003">
    <property type="entry name" value="Haloacid_Dehalogenase"/>
    <property type="match status" value="1"/>
</dbReference>
<dbReference type="Gene3D" id="3.40.50.1000">
    <property type="entry name" value="HAD superfamily/HAD-like"/>
    <property type="match status" value="1"/>
</dbReference>
<dbReference type="InterPro" id="IPR023298">
    <property type="entry name" value="ATPase_P-typ_TM_dom_sf"/>
</dbReference>
<dbReference type="SUPFAM" id="SSF55008">
    <property type="entry name" value="HMA, heavy metal-associated domain"/>
    <property type="match status" value="2"/>
</dbReference>
<sequence length="1209" mass="130521">MSELLNRQSDVSNSDENNTDNTKSTVTMTLEGMTCASCVIRIEKKLKKVPGVLEATVNLATEKGTVSFDAQQVGISELVKAVENAGYKATPLEEEKPAPTTTAVKTIEKPLDTLAQHTSVELEIEGMTCASCVARIEKKLKKVEGVESAAVNLATERGTVLFDTNKVNVPQLINAIEAAGYRARSSEQEVAPAQVAVQPTSTAAPTVKKPATTAGEAPVEQDKDTQRRQKELLRRRNQLIYAFAVTIPIFVINMFGMTWISNAFLRDLFLFILTTLVWGDIGWEFHKVALKTARHFSANMDTLISLGSSAAYFYSVWLLFFGNKYANDGGMSIGPNGGEAVTYFETTALIITLIYLGKYLELVARSRTSDAIHKLMGLQPRTARVIRNGQEYELPLSEVVVGDLLLVRPGEKIPADGIVEKGNSSVDESMLTGESIPVEKEPGDTAIGATVNQNGLLWVRANKIGRNTVLSQIIRLVEQAQGSKAPVQRLADTISGIFVPVIIVIALLSFAGWMLTGHNFQAALLPAVAVLVVACPCALGLATPTAIMVGTGAGADQGILIKGGESLERARNIKAVIFDKTGTLTRGKPEVTGIVKLGTLDENAILKFAAQVEKGSEHPLGEAIVREAKARGFELNTPGAELQNFQSFTGAGVSANISGRSILVGTRRLLAQHEIALVSSIEEKMSHLESEGRTVMLVAVDGKPEGLVAVADTIKSTSAEAIAELKKMGIEPVMMTGDNQRTAETIAKQAGIERIFAEVRPADKALMVQKLQAEGKTVAMVGDGINDAPALAQADIGIAIGTGTDIAMEVADITLIQGDVRAVATGIALSKATMRKIKQNLFWAFFYNLLLIPLAIFGIINPILAAGAMAISSVTVVTNSLLLGRFRSKFALPLNDKEKKTRRMMLAWQAGLVAAMLGLVALISWQAYTTYFQSANTVSGYAVPRSAGMGMGGDNAHFSANFQLGDTFIQVDTFPEKPQPLQPALIIMRLTNVKTGRAITADQIEPVNTKLMNLILLDKDLSFYQHLSPEGTNQGLYTFTVNFPLSGQYALFDEIQLKNGQQIFIRHDITVGDGQEKAGNANAQDQQFIQQFGDLKGTLMLPDMLKAGEDSQIAFTFDKSGMPLNNLESYLGEISTMVIVPQDGKSFQLVNGQISKLENMSNTGMQGHSMTGAALVYNLKFDKPGNYKFWMEFQYGGKMQLFSFVLDVA</sequence>
<dbReference type="SUPFAM" id="SSF81653">
    <property type="entry name" value="Calcium ATPase, transduction domain A"/>
    <property type="match status" value="1"/>
</dbReference>
<keyword evidence="10" id="KW-0677">Repeat</keyword>
<dbReference type="PRINTS" id="PR00942">
    <property type="entry name" value="CUATPASEI"/>
</dbReference>
<name>A0A8T7MAS2_9CHLR</name>
<dbReference type="RefSeq" id="WP_341470845.1">
    <property type="nucleotide sequence ID" value="NZ_CP128400.1"/>
</dbReference>
<dbReference type="PRINTS" id="PR00119">
    <property type="entry name" value="CATATPASE"/>
</dbReference>
<evidence type="ECO:0000256" key="13">
    <source>
        <dbReference type="ARBA" id="ARBA00022840"/>
    </source>
</evidence>
<evidence type="ECO:0000256" key="4">
    <source>
        <dbReference type="ARBA" id="ARBA00015102"/>
    </source>
</evidence>
<dbReference type="FunFam" id="3.30.70.100:FF:000005">
    <property type="entry name" value="Copper-exporting P-type ATPase A"/>
    <property type="match status" value="2"/>
</dbReference>
<feature type="transmembrane region" description="Helical" evidence="23">
    <location>
        <begin position="841"/>
        <end position="860"/>
    </location>
</feature>
<dbReference type="NCBIfam" id="TIGR00003">
    <property type="entry name" value="copper ion binding protein"/>
    <property type="match status" value="2"/>
</dbReference>
<dbReference type="SUPFAM" id="SSF81665">
    <property type="entry name" value="Calcium ATPase, transmembrane domain M"/>
    <property type="match status" value="1"/>
</dbReference>
<feature type="region of interest" description="Disordered" evidence="24">
    <location>
        <begin position="1"/>
        <end position="25"/>
    </location>
</feature>
<dbReference type="PROSITE" id="PS50846">
    <property type="entry name" value="HMA_2"/>
    <property type="match status" value="2"/>
</dbReference>
<dbReference type="InterPro" id="IPR017969">
    <property type="entry name" value="Heavy-metal-associated_CS"/>
</dbReference>
<evidence type="ECO:0000256" key="23">
    <source>
        <dbReference type="RuleBase" id="RU362081"/>
    </source>
</evidence>
<dbReference type="InterPro" id="IPR018303">
    <property type="entry name" value="ATPase_P-typ_P_site"/>
</dbReference>
<dbReference type="PANTHER" id="PTHR43520:SF8">
    <property type="entry name" value="P-TYPE CU(+) TRANSPORTER"/>
    <property type="match status" value="1"/>
</dbReference>
<evidence type="ECO:0000256" key="3">
    <source>
        <dbReference type="ARBA" id="ARBA00012517"/>
    </source>
</evidence>
<evidence type="ECO:0000256" key="21">
    <source>
        <dbReference type="ARBA" id="ARBA00033239"/>
    </source>
</evidence>
<feature type="domain" description="HMA" evidence="25">
    <location>
        <begin position="24"/>
        <end position="90"/>
    </location>
</feature>
<keyword evidence="16 23" id="KW-1133">Transmembrane helix</keyword>
<dbReference type="GO" id="GO:0055070">
    <property type="term" value="P:copper ion homeostasis"/>
    <property type="evidence" value="ECO:0007669"/>
    <property type="project" value="TreeGrafter"/>
</dbReference>
<feature type="compositionally biased region" description="Low complexity" evidence="24">
    <location>
        <begin position="199"/>
        <end position="214"/>
    </location>
</feature>
<comment type="catalytic activity">
    <reaction evidence="22">
        <text>Cu(+)(in) + ATP + H2O = Cu(+)(out) + ADP + phosphate + H(+)</text>
        <dbReference type="Rhea" id="RHEA:25792"/>
        <dbReference type="ChEBI" id="CHEBI:15377"/>
        <dbReference type="ChEBI" id="CHEBI:15378"/>
        <dbReference type="ChEBI" id="CHEBI:30616"/>
        <dbReference type="ChEBI" id="CHEBI:43474"/>
        <dbReference type="ChEBI" id="CHEBI:49552"/>
        <dbReference type="ChEBI" id="CHEBI:456216"/>
        <dbReference type="EC" id="7.2.2.8"/>
    </reaction>
</comment>
<dbReference type="AlphaFoldDB" id="A0A8T7MAS2"/>
<keyword evidence="7" id="KW-0597">Phosphoprotein</keyword>
<feature type="transmembrane region" description="Helical" evidence="23">
    <location>
        <begin position="302"/>
        <end position="320"/>
    </location>
</feature>
<dbReference type="Gene3D" id="3.30.70.100">
    <property type="match status" value="2"/>
</dbReference>
<gene>
    <name evidence="26" type="ORF">HXX08_24385</name>
</gene>
<dbReference type="CDD" id="cd00371">
    <property type="entry name" value="HMA"/>
    <property type="match status" value="2"/>
</dbReference>
<feature type="transmembrane region" description="Helical" evidence="23">
    <location>
        <begin position="239"/>
        <end position="257"/>
    </location>
</feature>
<keyword evidence="13 23" id="KW-0067">ATP-binding</keyword>
<feature type="domain" description="HMA" evidence="25">
    <location>
        <begin position="118"/>
        <end position="184"/>
    </location>
</feature>
<evidence type="ECO:0000256" key="1">
    <source>
        <dbReference type="ARBA" id="ARBA00004651"/>
    </source>
</evidence>
<dbReference type="GO" id="GO:0005507">
    <property type="term" value="F:copper ion binding"/>
    <property type="evidence" value="ECO:0007669"/>
    <property type="project" value="InterPro"/>
</dbReference>
<feature type="transmembrane region" description="Helical" evidence="23">
    <location>
        <begin position="263"/>
        <end position="281"/>
    </location>
</feature>
<evidence type="ECO:0000256" key="8">
    <source>
        <dbReference type="ARBA" id="ARBA00022692"/>
    </source>
</evidence>
<dbReference type="GO" id="GO:0140581">
    <property type="term" value="F:P-type monovalent copper transporter activity"/>
    <property type="evidence" value="ECO:0007669"/>
    <property type="project" value="UniProtKB-EC"/>
</dbReference>
<feature type="transmembrane region" description="Helical" evidence="23">
    <location>
        <begin position="905"/>
        <end position="928"/>
    </location>
</feature>
<dbReference type="EC" id="7.2.2.8" evidence="3"/>
<dbReference type="InterPro" id="IPR023299">
    <property type="entry name" value="ATPase_P-typ_cyto_dom_N"/>
</dbReference>
<keyword evidence="19 23" id="KW-0472">Membrane</keyword>
<dbReference type="SUPFAM" id="SSF56784">
    <property type="entry name" value="HAD-like"/>
    <property type="match status" value="1"/>
</dbReference>
<dbReference type="GO" id="GO:0016887">
    <property type="term" value="F:ATP hydrolysis activity"/>
    <property type="evidence" value="ECO:0007669"/>
    <property type="project" value="InterPro"/>
</dbReference>
<dbReference type="Pfam" id="PF00403">
    <property type="entry name" value="HMA"/>
    <property type="match status" value="2"/>
</dbReference>
<evidence type="ECO:0000256" key="14">
    <source>
        <dbReference type="ARBA" id="ARBA00022842"/>
    </source>
</evidence>
<dbReference type="PROSITE" id="PS01047">
    <property type="entry name" value="HMA_1"/>
    <property type="match status" value="2"/>
</dbReference>
<accession>A0A8T7MAS2</accession>
<dbReference type="Pfam" id="PF00702">
    <property type="entry name" value="Hydrolase"/>
    <property type="match status" value="1"/>
</dbReference>
<feature type="transmembrane region" description="Helical" evidence="23">
    <location>
        <begin position="866"/>
        <end position="884"/>
    </location>
</feature>
<dbReference type="EMBL" id="JACATZ010000003">
    <property type="protein sequence ID" value="NWJ49012.1"/>
    <property type="molecule type" value="Genomic_DNA"/>
</dbReference>
<dbReference type="InterPro" id="IPR036163">
    <property type="entry name" value="HMA_dom_sf"/>
</dbReference>
<evidence type="ECO:0000259" key="25">
    <source>
        <dbReference type="PROSITE" id="PS50846"/>
    </source>
</evidence>
<dbReference type="InterPro" id="IPR059000">
    <property type="entry name" value="ATPase_P-type_domA"/>
</dbReference>
<dbReference type="InterPro" id="IPR023214">
    <property type="entry name" value="HAD_sf"/>
</dbReference>
<keyword evidence="6 23" id="KW-1003">Cell membrane</keyword>
<evidence type="ECO:0000256" key="19">
    <source>
        <dbReference type="ARBA" id="ARBA00023136"/>
    </source>
</evidence>
<dbReference type="GO" id="GO:0005524">
    <property type="term" value="F:ATP binding"/>
    <property type="evidence" value="ECO:0007669"/>
    <property type="project" value="UniProtKB-UniRule"/>
</dbReference>
<dbReference type="SFLD" id="SFLDG00002">
    <property type="entry name" value="C1.7:_P-type_atpase_like"/>
    <property type="match status" value="1"/>
</dbReference>
<proteinExistence type="inferred from homology"/>
<dbReference type="PANTHER" id="PTHR43520">
    <property type="entry name" value="ATP7, ISOFORM B"/>
    <property type="match status" value="1"/>
</dbReference>
<evidence type="ECO:0000313" key="27">
    <source>
        <dbReference type="Proteomes" id="UP000521676"/>
    </source>
</evidence>
<keyword evidence="18" id="KW-0406">Ion transport</keyword>
<dbReference type="NCBIfam" id="TIGR01525">
    <property type="entry name" value="ATPase-IB_hvy"/>
    <property type="match status" value="1"/>
</dbReference>
<evidence type="ECO:0000256" key="7">
    <source>
        <dbReference type="ARBA" id="ARBA00022553"/>
    </source>
</evidence>
<dbReference type="InterPro" id="IPR044492">
    <property type="entry name" value="P_typ_ATPase_HD_dom"/>
</dbReference>
<evidence type="ECO:0000256" key="2">
    <source>
        <dbReference type="ARBA" id="ARBA00006024"/>
    </source>
</evidence>
<dbReference type="NCBIfam" id="TIGR01511">
    <property type="entry name" value="ATPase-IB1_Cu"/>
    <property type="match status" value="1"/>
</dbReference>
<dbReference type="InterPro" id="IPR006121">
    <property type="entry name" value="HMA_dom"/>
</dbReference>
<keyword evidence="8 23" id="KW-0812">Transmembrane</keyword>
<keyword evidence="9 23" id="KW-0479">Metal-binding</keyword>
<dbReference type="PROSITE" id="PS00154">
    <property type="entry name" value="ATPASE_E1_E2"/>
    <property type="match status" value="1"/>
</dbReference>
<keyword evidence="14" id="KW-0460">Magnesium</keyword>
<evidence type="ECO:0000256" key="5">
    <source>
        <dbReference type="ARBA" id="ARBA00022448"/>
    </source>
</evidence>
<evidence type="ECO:0000256" key="12">
    <source>
        <dbReference type="ARBA" id="ARBA00022796"/>
    </source>
</evidence>
<dbReference type="InterPro" id="IPR027256">
    <property type="entry name" value="P-typ_ATPase_IB"/>
</dbReference>
<feature type="transmembrane region" description="Helical" evidence="23">
    <location>
        <begin position="494"/>
        <end position="516"/>
    </location>
</feature>
<evidence type="ECO:0000256" key="6">
    <source>
        <dbReference type="ARBA" id="ARBA00022475"/>
    </source>
</evidence>
<reference evidence="26 27" key="1">
    <citation type="submission" date="2020-06" db="EMBL/GenBank/DDBJ databases">
        <title>Anoxygenic phototrophic Chloroflexota member uses a Type I reaction center.</title>
        <authorList>
            <person name="Tsuji J.M."/>
            <person name="Shaw N.A."/>
            <person name="Nagashima S."/>
            <person name="Venkiteswaran J."/>
            <person name="Schiff S.L."/>
            <person name="Hanada S."/>
            <person name="Tank M."/>
            <person name="Neufeld J.D."/>
        </authorList>
    </citation>
    <scope>NUCLEOTIDE SEQUENCE [LARGE SCALE GENOMIC DNA]</scope>
    <source>
        <strain evidence="26">L227-S17</strain>
    </source>
</reference>
<evidence type="ECO:0000313" key="26">
    <source>
        <dbReference type="EMBL" id="NWJ49012.1"/>
    </source>
</evidence>
<dbReference type="Gene3D" id="2.70.150.10">
    <property type="entry name" value="Calcium-transporting ATPase, cytoplasmic transduction domain A"/>
    <property type="match status" value="1"/>
</dbReference>
<dbReference type="InterPro" id="IPR036412">
    <property type="entry name" value="HAD-like_sf"/>
</dbReference>
<dbReference type="InterPro" id="IPR001757">
    <property type="entry name" value="P_typ_ATPase"/>
</dbReference>
<keyword evidence="5" id="KW-0813">Transport</keyword>
<evidence type="ECO:0000256" key="11">
    <source>
        <dbReference type="ARBA" id="ARBA00022741"/>
    </source>
</evidence>
<organism evidence="26 27">
    <name type="scientific">Candidatus Chlorohelix allophototropha</name>
    <dbReference type="NCBI Taxonomy" id="3003348"/>
    <lineage>
        <taxon>Bacteria</taxon>
        <taxon>Bacillati</taxon>
        <taxon>Chloroflexota</taxon>
        <taxon>Chloroflexia</taxon>
        <taxon>Candidatus Chloroheliales</taxon>
        <taxon>Candidatus Chloroheliaceae</taxon>
        <taxon>Candidatus Chlorohelix</taxon>
    </lineage>
</organism>
<feature type="transmembrane region" description="Helical" evidence="23">
    <location>
        <begin position="340"/>
        <end position="357"/>
    </location>
</feature>
<feature type="region of interest" description="Disordered" evidence="24">
    <location>
        <begin position="193"/>
        <end position="225"/>
    </location>
</feature>
<evidence type="ECO:0000256" key="9">
    <source>
        <dbReference type="ARBA" id="ARBA00022723"/>
    </source>
</evidence>
<evidence type="ECO:0000256" key="10">
    <source>
        <dbReference type="ARBA" id="ARBA00022737"/>
    </source>
</evidence>
<dbReference type="Proteomes" id="UP000521676">
    <property type="component" value="Unassembled WGS sequence"/>
</dbReference>
<keyword evidence="12" id="KW-0187">Copper transport</keyword>
<evidence type="ECO:0000256" key="15">
    <source>
        <dbReference type="ARBA" id="ARBA00022967"/>
    </source>
</evidence>
<protein>
    <recommendedName>
        <fullName evidence="4">Copper-exporting P-type ATPase</fullName>
        <ecNumber evidence="3">7.2.2.8</ecNumber>
    </recommendedName>
    <alternativeName>
        <fullName evidence="20">Copper-exporting P-type ATPase A</fullName>
    </alternativeName>
    <alternativeName>
        <fullName evidence="21">Cu(+)-exporting ATPase</fullName>
    </alternativeName>
</protein>
<dbReference type="Pfam" id="PF00122">
    <property type="entry name" value="E1-E2_ATPase"/>
    <property type="match status" value="1"/>
</dbReference>
<dbReference type="FunFam" id="3.40.50.1000:FF:000144">
    <property type="entry name" value="copper-transporting ATPase 1 isoform X2"/>
    <property type="match status" value="1"/>
</dbReference>
<evidence type="ECO:0000256" key="20">
    <source>
        <dbReference type="ARBA" id="ARBA00029719"/>
    </source>
</evidence>
<dbReference type="Gene3D" id="3.40.1110.10">
    <property type="entry name" value="Calcium-transporting ATPase, cytoplasmic domain N"/>
    <property type="match status" value="2"/>
</dbReference>
<comment type="subcellular location">
    <subcellularLocation>
        <location evidence="1">Cell membrane</location>
        <topology evidence="1">Multi-pass membrane protein</topology>
    </subcellularLocation>
</comment>